<reference evidence="8" key="1">
    <citation type="journal article" date="2019" name="Int. J. Syst. Evol. Microbiol.">
        <title>The Global Catalogue of Microorganisms (GCM) 10K type strain sequencing project: providing services to taxonomists for standard genome sequencing and annotation.</title>
        <authorList>
            <consortium name="The Broad Institute Genomics Platform"/>
            <consortium name="The Broad Institute Genome Sequencing Center for Infectious Disease"/>
            <person name="Wu L."/>
            <person name="Ma J."/>
        </authorList>
    </citation>
    <scope>NUCLEOTIDE SEQUENCE [LARGE SCALE GENOMIC DNA]</scope>
    <source>
        <strain evidence="8">CGMCC 1.15931</strain>
    </source>
</reference>
<dbReference type="Gene3D" id="3.30.70.270">
    <property type="match status" value="1"/>
</dbReference>
<dbReference type="Gene3D" id="1.25.40.10">
    <property type="entry name" value="Tetratricopeptide repeat domain"/>
    <property type="match status" value="2"/>
</dbReference>
<feature type="coiled-coil region" evidence="3">
    <location>
        <begin position="418"/>
        <end position="481"/>
    </location>
</feature>
<dbReference type="EMBL" id="BMKG01000004">
    <property type="protein sequence ID" value="GGB93258.1"/>
    <property type="molecule type" value="Genomic_DNA"/>
</dbReference>
<dbReference type="EC" id="2.7.7.65" evidence="1"/>
<dbReference type="PANTHER" id="PTHR45138:SF9">
    <property type="entry name" value="DIGUANYLATE CYCLASE DGCM-RELATED"/>
    <property type="match status" value="1"/>
</dbReference>
<keyword evidence="5" id="KW-1133">Transmembrane helix</keyword>
<feature type="domain" description="GGDEF" evidence="6">
    <location>
        <begin position="515"/>
        <end position="652"/>
    </location>
</feature>
<evidence type="ECO:0000313" key="7">
    <source>
        <dbReference type="EMBL" id="GGB93258.1"/>
    </source>
</evidence>
<dbReference type="InterPro" id="IPR029787">
    <property type="entry name" value="Nucleotide_cyclase"/>
</dbReference>
<gene>
    <name evidence="7" type="ORF">GCM10011572_14070</name>
</gene>
<dbReference type="InterPro" id="IPR050469">
    <property type="entry name" value="Diguanylate_Cyclase"/>
</dbReference>
<dbReference type="Proteomes" id="UP000622638">
    <property type="component" value="Unassembled WGS sequence"/>
</dbReference>
<dbReference type="PANTHER" id="PTHR45138">
    <property type="entry name" value="REGULATORY COMPONENTS OF SENSORY TRANSDUCTION SYSTEM"/>
    <property type="match status" value="1"/>
</dbReference>
<evidence type="ECO:0000259" key="6">
    <source>
        <dbReference type="PROSITE" id="PS50887"/>
    </source>
</evidence>
<keyword evidence="5" id="KW-0812">Transmembrane</keyword>
<dbReference type="SMART" id="SM00028">
    <property type="entry name" value="TPR"/>
    <property type="match status" value="4"/>
</dbReference>
<dbReference type="SUPFAM" id="SSF55073">
    <property type="entry name" value="Nucleotide cyclase"/>
    <property type="match status" value="1"/>
</dbReference>
<evidence type="ECO:0000256" key="5">
    <source>
        <dbReference type="SAM" id="Phobius"/>
    </source>
</evidence>
<sequence length="713" mass="79064">MASTILSEYLTQATGVRTLRRCAAALWLLPMLAFGDDSLAGRLQQVREMVRFMPEQALQQLQVMQGDIATAPTAQRADFLSYYSSAERSIGNLQQSLVLADRLVAFGKEQKDDITLVKGLIARANAQYMLEQLAAAHATSFEAERIARTTGNPDVLVAATIVAGQSYQEQGNYPLALARLQSAVDMARKIEGDQGPLANALYGLVMLYVNMRQLDKASDTQREAMAIARAMGTPGRVAAALSNEYGLAIELKDFKRARRALFEGLALEKSIGARQMMATTLVNLSDSYLKEHKYHEAQTYASQALKASIDVNSNNDIATARINLGQAYLGQGRVSEGKQQFEMGLATYEKQGDKPELQAVLLEYGGALEHAGDYKAAVDAYHRERRISSEMFAEQRQKAVLDLQQKYDTEKKQQQIEALRQENRVKGAELDNRRLQQRIWWLLAVVFALVSAIVGLLYRKVRHANAKLEEKNLELKQQSSLDPLTMLYNRRHFQDFMRTDVRAGDDERRNLADDTVGAMFLLDVDHFKNVNDTFGHAAGDAVLKMIAQSLRVALRETDMIVRWGGEEFLAFLPAVSRNGLDEVARRILYSISSQSLEYQGTVIPVNVSVGFAPFPLAPGGVAISWERAVNLVDMALYLAKSHGRNRAYGVRGFAKFGQTTMEAIEQNLEQAWRDGFVDMSVVLGGAAGEPPPPEATPDQAVPSNVVPLKSRRH</sequence>
<comment type="caution">
    <text evidence="7">The sequence shown here is derived from an EMBL/GenBank/DDBJ whole genome shotgun (WGS) entry which is preliminary data.</text>
</comment>
<dbReference type="InterPro" id="IPR011990">
    <property type="entry name" value="TPR-like_helical_dom_sf"/>
</dbReference>
<name>A0ABQ1K9Y8_9BURK</name>
<evidence type="ECO:0000256" key="3">
    <source>
        <dbReference type="SAM" id="Coils"/>
    </source>
</evidence>
<keyword evidence="8" id="KW-1185">Reference proteome</keyword>
<dbReference type="SUPFAM" id="SSF48452">
    <property type="entry name" value="TPR-like"/>
    <property type="match status" value="2"/>
</dbReference>
<feature type="transmembrane region" description="Helical" evidence="5">
    <location>
        <begin position="439"/>
        <end position="458"/>
    </location>
</feature>
<dbReference type="InterPro" id="IPR019734">
    <property type="entry name" value="TPR_rpt"/>
</dbReference>
<comment type="catalytic activity">
    <reaction evidence="2">
        <text>2 GTP = 3',3'-c-di-GMP + 2 diphosphate</text>
        <dbReference type="Rhea" id="RHEA:24898"/>
        <dbReference type="ChEBI" id="CHEBI:33019"/>
        <dbReference type="ChEBI" id="CHEBI:37565"/>
        <dbReference type="ChEBI" id="CHEBI:58805"/>
        <dbReference type="EC" id="2.7.7.65"/>
    </reaction>
</comment>
<dbReference type="Pfam" id="PF13424">
    <property type="entry name" value="TPR_12"/>
    <property type="match status" value="2"/>
</dbReference>
<proteinExistence type="predicted"/>
<dbReference type="Pfam" id="PF00990">
    <property type="entry name" value="GGDEF"/>
    <property type="match status" value="1"/>
</dbReference>
<dbReference type="InterPro" id="IPR043128">
    <property type="entry name" value="Rev_trsase/Diguanyl_cyclase"/>
</dbReference>
<dbReference type="NCBIfam" id="TIGR00254">
    <property type="entry name" value="GGDEF"/>
    <property type="match status" value="1"/>
</dbReference>
<accession>A0ABQ1K9Y8</accession>
<dbReference type="PROSITE" id="PS50887">
    <property type="entry name" value="GGDEF"/>
    <property type="match status" value="1"/>
</dbReference>
<organism evidence="7 8">
    <name type="scientific">Pseudoduganella buxea</name>
    <dbReference type="NCBI Taxonomy" id="1949069"/>
    <lineage>
        <taxon>Bacteria</taxon>
        <taxon>Pseudomonadati</taxon>
        <taxon>Pseudomonadota</taxon>
        <taxon>Betaproteobacteria</taxon>
        <taxon>Burkholderiales</taxon>
        <taxon>Oxalobacteraceae</taxon>
        <taxon>Telluria group</taxon>
        <taxon>Pseudoduganella</taxon>
    </lineage>
</organism>
<dbReference type="RefSeq" id="WP_229427684.1">
    <property type="nucleotide sequence ID" value="NZ_BMKG01000004.1"/>
</dbReference>
<evidence type="ECO:0000256" key="4">
    <source>
        <dbReference type="SAM" id="MobiDB-lite"/>
    </source>
</evidence>
<protein>
    <recommendedName>
        <fullName evidence="1">diguanylate cyclase</fullName>
        <ecNumber evidence="1">2.7.7.65</ecNumber>
    </recommendedName>
</protein>
<evidence type="ECO:0000256" key="1">
    <source>
        <dbReference type="ARBA" id="ARBA00012528"/>
    </source>
</evidence>
<evidence type="ECO:0000313" key="8">
    <source>
        <dbReference type="Proteomes" id="UP000622638"/>
    </source>
</evidence>
<dbReference type="CDD" id="cd01949">
    <property type="entry name" value="GGDEF"/>
    <property type="match status" value="1"/>
</dbReference>
<keyword evidence="5" id="KW-0472">Membrane</keyword>
<dbReference type="SMART" id="SM00267">
    <property type="entry name" value="GGDEF"/>
    <property type="match status" value="1"/>
</dbReference>
<feature type="region of interest" description="Disordered" evidence="4">
    <location>
        <begin position="686"/>
        <end position="713"/>
    </location>
</feature>
<keyword evidence="3" id="KW-0175">Coiled coil</keyword>
<evidence type="ECO:0000256" key="2">
    <source>
        <dbReference type="ARBA" id="ARBA00034247"/>
    </source>
</evidence>
<dbReference type="InterPro" id="IPR000160">
    <property type="entry name" value="GGDEF_dom"/>
</dbReference>